<keyword evidence="5" id="KW-1185">Reference proteome</keyword>
<dbReference type="PRINTS" id="PR00111">
    <property type="entry name" value="ABHYDROLASE"/>
</dbReference>
<dbReference type="PANTHER" id="PTHR46331">
    <property type="entry name" value="VALACYCLOVIR HYDROLASE"/>
    <property type="match status" value="1"/>
</dbReference>
<dbReference type="KEGG" id="coy:HF329_06375"/>
<dbReference type="PANTHER" id="PTHR46331:SF2">
    <property type="entry name" value="VALACYCLOVIR HYDROLASE"/>
    <property type="match status" value="1"/>
</dbReference>
<dbReference type="AlphaFoldDB" id="A0AAE6ZDG0"/>
<protein>
    <submittedName>
        <fullName evidence="2">Alpha/beta hydrolase</fullName>
    </submittedName>
</protein>
<evidence type="ECO:0000313" key="3">
    <source>
        <dbReference type="EMBL" id="QJB37437.1"/>
    </source>
</evidence>
<sequence length="292" mass="31941">MNHSTKAWLIVLVTCICFKPGKAQQPAAKGYAPVNGLKMYYEVQGNGAPILLLHGAYMSIEGPFRQMMDSLSRTRKVIIFEAQGHARTADINRPITCENMADDAAALLKYLKIDSADVFGYSMGGGTALQLAIRHPQKVKKLIVASASFKKSGMQPELIQMMPGFKAEYLEGTPMKMVYDSLAPNPKNFPVLVEKLKALDTDVQDWPASAISGIQSQTLLIFGDADAIVAEHAVEMFRLLGGGKMGDMGPLPNKRLAILPGTTHMGVMMRPQRLLPVMEDFLKQDAIPPGYM</sequence>
<dbReference type="Gene3D" id="3.40.50.1820">
    <property type="entry name" value="alpha/beta hydrolase"/>
    <property type="match status" value="1"/>
</dbReference>
<gene>
    <name evidence="3" type="ORF">HF324_06040</name>
    <name evidence="2" type="ORF">HF329_06375</name>
</gene>
<evidence type="ECO:0000313" key="4">
    <source>
        <dbReference type="Proteomes" id="UP000502421"/>
    </source>
</evidence>
<reference evidence="2 5" key="2">
    <citation type="submission" date="2020-09" db="EMBL/GenBank/DDBJ databases">
        <authorList>
            <person name="Kittiwongwattana C."/>
        </authorList>
    </citation>
    <scope>NUCLEOTIDE SEQUENCE</scope>
    <source>
        <strain evidence="3 5">1303</strain>
        <strain evidence="2">1310</strain>
    </source>
</reference>
<feature type="domain" description="AB hydrolase-1" evidence="1">
    <location>
        <begin position="49"/>
        <end position="161"/>
    </location>
</feature>
<dbReference type="Proteomes" id="UP000502421">
    <property type="component" value="Chromosome"/>
</dbReference>
<organism evidence="2 4">
    <name type="scientific">Chitinophaga oryzae</name>
    <dbReference type="NCBI Taxonomy" id="2725414"/>
    <lineage>
        <taxon>Bacteria</taxon>
        <taxon>Pseudomonadati</taxon>
        <taxon>Bacteroidota</taxon>
        <taxon>Chitinophagia</taxon>
        <taxon>Chitinophagales</taxon>
        <taxon>Chitinophagaceae</taxon>
        <taxon>Chitinophaga</taxon>
    </lineage>
</organism>
<dbReference type="Pfam" id="PF00561">
    <property type="entry name" value="Abhydrolase_1"/>
    <property type="match status" value="1"/>
</dbReference>
<dbReference type="EMBL" id="CP051205">
    <property type="protein sequence ID" value="QJB30948.1"/>
    <property type="molecule type" value="Genomic_DNA"/>
</dbReference>
<dbReference type="RefSeq" id="WP_168803226.1">
    <property type="nucleotide sequence ID" value="NZ_CP051204.2"/>
</dbReference>
<name>A0AAE6ZDG0_9BACT</name>
<keyword evidence="2" id="KW-0378">Hydrolase</keyword>
<dbReference type="InterPro" id="IPR000073">
    <property type="entry name" value="AB_hydrolase_1"/>
</dbReference>
<evidence type="ECO:0000259" key="1">
    <source>
        <dbReference type="Pfam" id="PF00561"/>
    </source>
</evidence>
<dbReference type="GO" id="GO:0017171">
    <property type="term" value="F:serine hydrolase activity"/>
    <property type="evidence" value="ECO:0007669"/>
    <property type="project" value="TreeGrafter"/>
</dbReference>
<evidence type="ECO:0000313" key="2">
    <source>
        <dbReference type="EMBL" id="QJB30948.1"/>
    </source>
</evidence>
<dbReference type="SUPFAM" id="SSF53474">
    <property type="entry name" value="alpha/beta-Hydrolases"/>
    <property type="match status" value="1"/>
</dbReference>
<evidence type="ECO:0000313" key="5">
    <source>
        <dbReference type="Proteomes" id="UP000503144"/>
    </source>
</evidence>
<reference evidence="4 5" key="1">
    <citation type="submission" date="2020-04" db="EMBL/GenBank/DDBJ databases">
        <authorList>
            <person name="Kittiwongwattana C."/>
        </authorList>
    </citation>
    <scope>NUCLEOTIDE SEQUENCE [LARGE SCALE GENOMIC DNA]</scope>
    <source>
        <strain evidence="5">1303</strain>
        <strain evidence="4">1310</strain>
    </source>
</reference>
<dbReference type="EMBL" id="CP051204">
    <property type="protein sequence ID" value="QJB37437.1"/>
    <property type="molecule type" value="Genomic_DNA"/>
</dbReference>
<dbReference type="InterPro" id="IPR029058">
    <property type="entry name" value="AB_hydrolase_fold"/>
</dbReference>
<dbReference type="Proteomes" id="UP000503144">
    <property type="component" value="Chromosome"/>
</dbReference>
<proteinExistence type="predicted"/>
<accession>A0AAE6ZDG0</accession>